<dbReference type="InterPro" id="IPR036005">
    <property type="entry name" value="Creatinase/aminopeptidase-like"/>
</dbReference>
<dbReference type="InterPro" id="IPR000994">
    <property type="entry name" value="Pept_M24"/>
</dbReference>
<dbReference type="GO" id="GO:0046872">
    <property type="term" value="F:metal ion binding"/>
    <property type="evidence" value="ECO:0007669"/>
    <property type="project" value="UniProtKB-KW"/>
</dbReference>
<dbReference type="RefSeq" id="XP_013250369.1">
    <property type="nucleotide sequence ID" value="XM_013394915.1"/>
</dbReference>
<dbReference type="Pfam" id="PF01321">
    <property type="entry name" value="Creatinase_N"/>
    <property type="match status" value="1"/>
</dbReference>
<dbReference type="CDD" id="cd01085">
    <property type="entry name" value="APP"/>
    <property type="match status" value="1"/>
</dbReference>
<feature type="signal peptide" evidence="4">
    <location>
        <begin position="1"/>
        <end position="23"/>
    </location>
</feature>
<name>U6GHB8_EIMAC</name>
<evidence type="ECO:0000256" key="2">
    <source>
        <dbReference type="ARBA" id="ARBA00022723"/>
    </source>
</evidence>
<dbReference type="InterPro" id="IPR050422">
    <property type="entry name" value="X-Pro_aminopeptidase_P"/>
</dbReference>
<keyword evidence="2" id="KW-0479">Metal-binding</keyword>
<dbReference type="GO" id="GO:0070006">
    <property type="term" value="F:metalloaminopeptidase activity"/>
    <property type="evidence" value="ECO:0007669"/>
    <property type="project" value="InterPro"/>
</dbReference>
<dbReference type="EMBL" id="HG671043">
    <property type="protein sequence ID" value="CDI79545.1"/>
    <property type="molecule type" value="Genomic_DNA"/>
</dbReference>
<feature type="domain" description="Peptidase M24" evidence="5">
    <location>
        <begin position="472"/>
        <end position="732"/>
    </location>
</feature>
<dbReference type="InterPro" id="IPR033740">
    <property type="entry name" value="Pept_M24B"/>
</dbReference>
<comment type="similarity">
    <text evidence="1">Belongs to the peptidase M24B family.</text>
</comment>
<dbReference type="OrthoDB" id="9995434at2759"/>
<dbReference type="Proteomes" id="UP000018050">
    <property type="component" value="Unassembled WGS sequence"/>
</dbReference>
<gene>
    <name evidence="8" type="ORF">EAH_00001870</name>
</gene>
<keyword evidence="9" id="KW-1185">Reference proteome</keyword>
<dbReference type="InterPro" id="IPR029149">
    <property type="entry name" value="Creatin/AminoP/Spt16_N"/>
</dbReference>
<dbReference type="FunFam" id="3.90.230.10:FF:000009">
    <property type="entry name" value="xaa-Pro aminopeptidase 2"/>
    <property type="match status" value="1"/>
</dbReference>
<dbReference type="Pfam" id="PF16188">
    <property type="entry name" value="Peptidase_M24_C"/>
    <property type="match status" value="1"/>
</dbReference>
<dbReference type="Gene3D" id="3.90.230.10">
    <property type="entry name" value="Creatinase/methionine aminopeptidase superfamily"/>
    <property type="match status" value="1"/>
</dbReference>
<evidence type="ECO:0000259" key="5">
    <source>
        <dbReference type="Pfam" id="PF00557"/>
    </source>
</evidence>
<dbReference type="Gene3D" id="3.40.350.10">
    <property type="entry name" value="Creatinase/prolidase N-terminal domain"/>
    <property type="match status" value="2"/>
</dbReference>
<proteinExistence type="inferred from homology"/>
<evidence type="ECO:0000259" key="6">
    <source>
        <dbReference type="Pfam" id="PF01321"/>
    </source>
</evidence>
<dbReference type="OMA" id="LTHFRYT"/>
<accession>U6GHB8</accession>
<dbReference type="VEuPathDB" id="ToxoDB:EAH_00001870"/>
<keyword evidence="8" id="KW-0645">Protease</keyword>
<keyword evidence="8" id="KW-0031">Aminopeptidase</keyword>
<evidence type="ECO:0000256" key="4">
    <source>
        <dbReference type="SAM" id="SignalP"/>
    </source>
</evidence>
<evidence type="ECO:0000259" key="7">
    <source>
        <dbReference type="Pfam" id="PF16188"/>
    </source>
</evidence>
<keyword evidence="3" id="KW-0378">Hydrolase</keyword>
<evidence type="ECO:0000313" key="9">
    <source>
        <dbReference type="Proteomes" id="UP000018050"/>
    </source>
</evidence>
<dbReference type="SUPFAM" id="SSF53092">
    <property type="entry name" value="Creatinase/prolidase N-terminal domain"/>
    <property type="match status" value="2"/>
</dbReference>
<evidence type="ECO:0000256" key="3">
    <source>
        <dbReference type="ARBA" id="ARBA00022801"/>
    </source>
</evidence>
<evidence type="ECO:0000313" key="8">
    <source>
        <dbReference type="EMBL" id="CDI79545.1"/>
    </source>
</evidence>
<organism evidence="8 9">
    <name type="scientific">Eimeria acervulina</name>
    <name type="common">Coccidian parasite</name>
    <dbReference type="NCBI Taxonomy" id="5801"/>
    <lineage>
        <taxon>Eukaryota</taxon>
        <taxon>Sar</taxon>
        <taxon>Alveolata</taxon>
        <taxon>Apicomplexa</taxon>
        <taxon>Conoidasida</taxon>
        <taxon>Coccidia</taxon>
        <taxon>Eucoccidiorida</taxon>
        <taxon>Eimeriorina</taxon>
        <taxon>Eimeriidae</taxon>
        <taxon>Eimeria</taxon>
    </lineage>
</organism>
<dbReference type="InterPro" id="IPR032416">
    <property type="entry name" value="Peptidase_M24_C"/>
</dbReference>
<dbReference type="AlphaFoldDB" id="U6GHB8"/>
<protein>
    <submittedName>
        <fullName evidence="8">X-prolyl aminopeptidase, putative</fullName>
    </submittedName>
</protein>
<dbReference type="Pfam" id="PF16189">
    <property type="entry name" value="Creatinase_N_2"/>
    <property type="match status" value="1"/>
</dbReference>
<dbReference type="PANTHER" id="PTHR43763:SF6">
    <property type="entry name" value="XAA-PRO AMINOPEPTIDASE 1"/>
    <property type="match status" value="1"/>
</dbReference>
<reference evidence="8" key="2">
    <citation type="submission" date="2013-10" db="EMBL/GenBank/DDBJ databases">
        <authorList>
            <person name="Aslett M."/>
        </authorList>
    </citation>
    <scope>NUCLEOTIDE SEQUENCE [LARGE SCALE GENOMIC DNA]</scope>
    <source>
        <strain evidence="8">Houghton</strain>
    </source>
</reference>
<feature type="chain" id="PRO_5004670585" evidence="4">
    <location>
        <begin position="24"/>
        <end position="831"/>
    </location>
</feature>
<dbReference type="PANTHER" id="PTHR43763">
    <property type="entry name" value="XAA-PRO AMINOPEPTIDASE 1"/>
    <property type="match status" value="1"/>
</dbReference>
<reference evidence="8" key="1">
    <citation type="submission" date="2013-10" db="EMBL/GenBank/DDBJ databases">
        <title>Genomic analysis of the causative agents of coccidiosis in chickens.</title>
        <authorList>
            <person name="Reid A.J."/>
            <person name="Blake D."/>
            <person name="Billington K."/>
            <person name="Browne H."/>
            <person name="Dunn M."/>
            <person name="Hung S."/>
            <person name="Kawahara F."/>
            <person name="Miranda-Saavedra D."/>
            <person name="Mourier T."/>
            <person name="Nagra H."/>
            <person name="Otto T.D."/>
            <person name="Rawlings N."/>
            <person name="Sanchez A."/>
            <person name="Sanders M."/>
            <person name="Subramaniam C."/>
            <person name="Tay Y."/>
            <person name="Dear P."/>
            <person name="Doerig C."/>
            <person name="Gruber A."/>
            <person name="Parkinson J."/>
            <person name="Shirley M."/>
            <person name="Wan K.L."/>
            <person name="Berriman M."/>
            <person name="Tomley F."/>
            <person name="Pain A."/>
        </authorList>
    </citation>
    <scope>NUCLEOTIDE SEQUENCE [LARGE SCALE GENOMIC DNA]</scope>
    <source>
        <strain evidence="8">Houghton</strain>
    </source>
</reference>
<feature type="domain" description="Peptidase M24 C-terminal" evidence="7">
    <location>
        <begin position="743"/>
        <end position="822"/>
    </location>
</feature>
<evidence type="ECO:0000256" key="1">
    <source>
        <dbReference type="ARBA" id="ARBA00008766"/>
    </source>
</evidence>
<dbReference type="GO" id="GO:0005737">
    <property type="term" value="C:cytoplasm"/>
    <property type="evidence" value="ECO:0007669"/>
    <property type="project" value="UniProtKB-ARBA"/>
</dbReference>
<dbReference type="SUPFAM" id="SSF55920">
    <property type="entry name" value="Creatinase/aminopeptidase"/>
    <property type="match status" value="1"/>
</dbReference>
<dbReference type="InterPro" id="IPR000587">
    <property type="entry name" value="Creatinase_N"/>
</dbReference>
<feature type="domain" description="Creatinase N-terminal" evidence="6">
    <location>
        <begin position="76"/>
        <end position="196"/>
    </location>
</feature>
<dbReference type="Pfam" id="PF00557">
    <property type="entry name" value="Peptidase_M24"/>
    <property type="match status" value="1"/>
</dbReference>
<dbReference type="GeneID" id="25268257"/>
<sequence length="831" mass="91092">MWGRVFLCVSVARGWLVADRSLAASFSGGFPVPFDPSLAAYLSPKLRPYWASSSTQGRSSSTMGERGVNAAAAAKLEALRLLLQEHQLDGLIVDDADAHGSEIPASAFARRTFLSSFSGSNGLALVTQEAALLWTDGRYFAQAEQQLPGNLWQLMKSDFADTPSLSQFLKQNPKIRRLGVDGFSTSLGLLSQIRDAGFSLARGDTAAEQETQDDGGRQVVSLDRNLVDEIWGHERPCLPNSTVYVHPKEYRGQSTGKKVAKALEAMAKEGADLLLLSSLDDVAWLTNLRGSDPPNSPVFYSYALLVRGPSEPPSRGPQRDNSWTWRLLLYTDTGRVSAPAKDELEKEGVVLRPYGDVSSDLQLLLSWEMRNHLQQQQQKEDERQKQEAQEQRQAGLVAAVDCLLSGADGRLQKPSPKLKKQEALEAQQAAWLDPKINLAIHRIVSESRRLIVKDTPVAVAKASKDEMELRGMMEAHEEDGAALATFFCWFEKQLLANATAAAYEQQQPPHGEEECTLTEFTLKEAVDAAREATCSLFRGTSFTSISCFGSNCALAHYRPDPKTSLQLKASLSEPGGALRVTVRGPGGKPPAQEEAPMFLLDSGGQYLTGTTDVTRTLHLGEPTEEQKEAYTLVLKGMIGLSAQKFPEGSRGPQIDALARQHLWNKGLDYLHGTGHGVGHFLNVHEGPIGISPRLTGVASLHAVRPGAVLSIEPGFYKDGAFGIRIENLAAVKPSSLSYRGRRFLQFESLTLVPIQARLIDPSLLTPQETAWLDSYHRDVFARISSRLASKGKKDAFCPPLPNAVSVNNEEVLTWLRRNTQPLQQLLQQELP</sequence>
<keyword evidence="4" id="KW-0732">Signal</keyword>